<reference evidence="1 2" key="1">
    <citation type="submission" date="2022-05" db="EMBL/GenBank/DDBJ databases">
        <title>Genome Sequencing of Bee-Associated Microbes.</title>
        <authorList>
            <person name="Dunlap C."/>
        </authorList>
    </citation>
    <scope>NUCLEOTIDE SEQUENCE [LARGE SCALE GENOMIC DNA]</scope>
    <source>
        <strain evidence="1 2">NRRL B-14613</strain>
    </source>
</reference>
<sequence>MTDKLRWGILGCASIAMRAVIPGIRASGTGAVDACLASARERRRVAIHDM</sequence>
<name>A0ABT4FZ06_PANTH</name>
<gene>
    <name evidence="1" type="ORF">M5W83_12505</name>
</gene>
<dbReference type="Proteomes" id="UP001209276">
    <property type="component" value="Unassembled WGS sequence"/>
</dbReference>
<dbReference type="GeneID" id="77000097"/>
<comment type="caution">
    <text evidence="1">The sequence shown here is derived from an EMBL/GenBank/DDBJ whole genome shotgun (WGS) entry which is preliminary data.</text>
</comment>
<dbReference type="EMBL" id="JAMDMM010000023">
    <property type="protein sequence ID" value="MCY9607963.1"/>
    <property type="molecule type" value="Genomic_DNA"/>
</dbReference>
<evidence type="ECO:0008006" key="3">
    <source>
        <dbReference type="Google" id="ProtNLM"/>
    </source>
</evidence>
<organism evidence="1 2">
    <name type="scientific">Paenibacillus thiaminolyticus</name>
    <name type="common">Bacillus thiaminolyticus</name>
    <dbReference type="NCBI Taxonomy" id="49283"/>
    <lineage>
        <taxon>Bacteria</taxon>
        <taxon>Bacillati</taxon>
        <taxon>Bacillota</taxon>
        <taxon>Bacilli</taxon>
        <taxon>Bacillales</taxon>
        <taxon>Paenibacillaceae</taxon>
        <taxon>Paenibacillus</taxon>
    </lineage>
</organism>
<dbReference type="RefSeq" id="WP_164776105.1">
    <property type="nucleotide sequence ID" value="NZ_CABMNB010000019.1"/>
</dbReference>
<protein>
    <recommendedName>
        <fullName evidence="3">Gfo/Idh/MocA family oxidoreductase</fullName>
    </recommendedName>
</protein>
<keyword evidence="2" id="KW-1185">Reference proteome</keyword>
<evidence type="ECO:0000313" key="2">
    <source>
        <dbReference type="Proteomes" id="UP001209276"/>
    </source>
</evidence>
<accession>A0ABT4FZ06</accession>
<proteinExistence type="predicted"/>
<evidence type="ECO:0000313" key="1">
    <source>
        <dbReference type="EMBL" id="MCY9607963.1"/>
    </source>
</evidence>